<dbReference type="Gene3D" id="1.20.210.10">
    <property type="entry name" value="Cytochrome c oxidase-like, subunit I domain"/>
    <property type="match status" value="1"/>
</dbReference>
<keyword evidence="1" id="KW-1133">Transmembrane helix</keyword>
<gene>
    <name evidence="2" type="ORF">DES45_102147</name>
</gene>
<feature type="transmembrane region" description="Helical" evidence="1">
    <location>
        <begin position="7"/>
        <end position="29"/>
    </location>
</feature>
<keyword evidence="1" id="KW-0812">Transmembrane</keyword>
<protein>
    <recommendedName>
        <fullName evidence="4">Cytochrome-c oxidase</fullName>
    </recommendedName>
</protein>
<evidence type="ECO:0000313" key="3">
    <source>
        <dbReference type="Proteomes" id="UP000254925"/>
    </source>
</evidence>
<dbReference type="Proteomes" id="UP000254925">
    <property type="component" value="Unassembled WGS sequence"/>
</dbReference>
<dbReference type="EMBL" id="QQBB01000002">
    <property type="protein sequence ID" value="RDI60760.1"/>
    <property type="molecule type" value="Genomic_DNA"/>
</dbReference>
<reference evidence="2 3" key="1">
    <citation type="submission" date="2018-07" db="EMBL/GenBank/DDBJ databases">
        <title>Genomic Encyclopedia of Type Strains, Phase IV (KMG-IV): sequencing the most valuable type-strain genomes for metagenomic binning, comparative biology and taxonomic classification.</title>
        <authorList>
            <person name="Goeker M."/>
        </authorList>
    </citation>
    <scope>NUCLEOTIDE SEQUENCE [LARGE SCALE GENOMIC DNA]</scope>
    <source>
        <strain evidence="2 3">DSM 14364</strain>
    </source>
</reference>
<evidence type="ECO:0000313" key="2">
    <source>
        <dbReference type="EMBL" id="RDI60760.1"/>
    </source>
</evidence>
<evidence type="ECO:0008006" key="4">
    <source>
        <dbReference type="Google" id="ProtNLM"/>
    </source>
</evidence>
<comment type="caution">
    <text evidence="2">The sequence shown here is derived from an EMBL/GenBank/DDBJ whole genome shotgun (WGS) entry which is preliminary data.</text>
</comment>
<name>A0A370HR46_9HYPH</name>
<dbReference type="AlphaFoldDB" id="A0A370HR46"/>
<feature type="transmembrane region" description="Helical" evidence="1">
    <location>
        <begin position="96"/>
        <end position="117"/>
    </location>
</feature>
<dbReference type="SUPFAM" id="SSF81442">
    <property type="entry name" value="Cytochrome c oxidase subunit I-like"/>
    <property type="match status" value="1"/>
</dbReference>
<evidence type="ECO:0000256" key="1">
    <source>
        <dbReference type="SAM" id="Phobius"/>
    </source>
</evidence>
<sequence>MPKIDVSFILLSVLCLIVGIGMGIVMGAAHDFQFTPVHAHLNLLGWVSLALFGLIYKAYPALKTSWLAKAHLILSGSTAVIFPVGIYVSIAHENPAVAIAASFVALGGVLVFLANLVRVFFFAEKATTIADEALA</sequence>
<feature type="transmembrane region" description="Helical" evidence="1">
    <location>
        <begin position="41"/>
        <end position="59"/>
    </location>
</feature>
<keyword evidence="1" id="KW-0472">Membrane</keyword>
<keyword evidence="3" id="KW-1185">Reference proteome</keyword>
<dbReference type="RefSeq" id="WP_210210185.1">
    <property type="nucleotide sequence ID" value="NZ_QQBB01000002.1"/>
</dbReference>
<feature type="transmembrane region" description="Helical" evidence="1">
    <location>
        <begin position="71"/>
        <end position="90"/>
    </location>
</feature>
<proteinExistence type="predicted"/>
<organism evidence="2 3">
    <name type="scientific">Microvirga subterranea</name>
    <dbReference type="NCBI Taxonomy" id="186651"/>
    <lineage>
        <taxon>Bacteria</taxon>
        <taxon>Pseudomonadati</taxon>
        <taxon>Pseudomonadota</taxon>
        <taxon>Alphaproteobacteria</taxon>
        <taxon>Hyphomicrobiales</taxon>
        <taxon>Methylobacteriaceae</taxon>
        <taxon>Microvirga</taxon>
    </lineage>
</organism>
<dbReference type="InterPro" id="IPR036927">
    <property type="entry name" value="Cyt_c_oxase-like_su1_sf"/>
</dbReference>
<accession>A0A370HR46</accession>